<feature type="transmembrane region" description="Helical" evidence="1">
    <location>
        <begin position="239"/>
        <end position="258"/>
    </location>
</feature>
<keyword evidence="1" id="KW-0472">Membrane</keyword>
<name>A0A1I4DWL8_9ACTN</name>
<keyword evidence="1" id="KW-1133">Transmembrane helix</keyword>
<keyword evidence="3" id="KW-1185">Reference proteome</keyword>
<dbReference type="AlphaFoldDB" id="A0A1I4DWL8"/>
<feature type="transmembrane region" description="Helical" evidence="1">
    <location>
        <begin position="75"/>
        <end position="95"/>
    </location>
</feature>
<feature type="transmembrane region" description="Helical" evidence="1">
    <location>
        <begin position="107"/>
        <end position="132"/>
    </location>
</feature>
<sequence>MCPGTAADSMIHMTIAETPRTSSLDRTTLPGPWAEGVSLILGPPLLLAGVPARIEENDFFPGQLAAYAAQPGQMALSYGLFTAGTVLLWPAVTSLSRRIGVSHPGWARWGVTLVVLGLFGRIFHAGVSHLAFQMVDTLGLEAARKAVGDTYGAFHVFKAVNVFIMTGWIVLAAGAFRAKALGGGAAGVTRCAALALAAGLPLGVLKGSSDPISLAALLGLALALVPLGVTVLKETRRPRWWAVALTVALIPAAFFLGISG</sequence>
<reference evidence="3" key="1">
    <citation type="submission" date="2016-10" db="EMBL/GenBank/DDBJ databases">
        <authorList>
            <person name="Varghese N."/>
            <person name="Submissions S."/>
        </authorList>
    </citation>
    <scope>NUCLEOTIDE SEQUENCE [LARGE SCALE GENOMIC DNA]</scope>
    <source>
        <strain evidence="3">CGMCC 4.2126</strain>
    </source>
</reference>
<dbReference type="EMBL" id="FOQY01000044">
    <property type="protein sequence ID" value="SFK97835.1"/>
    <property type="molecule type" value="Genomic_DNA"/>
</dbReference>
<feature type="transmembrane region" description="Helical" evidence="1">
    <location>
        <begin position="180"/>
        <end position="200"/>
    </location>
</feature>
<accession>A0A1I4DWL8</accession>
<protein>
    <submittedName>
        <fullName evidence="2">Uncharacterized protein</fullName>
    </submittedName>
</protein>
<feature type="transmembrane region" description="Helical" evidence="1">
    <location>
        <begin position="152"/>
        <end position="173"/>
    </location>
</feature>
<gene>
    <name evidence="2" type="ORF">SAMN05216275_14457</name>
</gene>
<proteinExistence type="predicted"/>
<feature type="transmembrane region" description="Helical" evidence="1">
    <location>
        <begin position="212"/>
        <end position="232"/>
    </location>
</feature>
<evidence type="ECO:0000256" key="1">
    <source>
        <dbReference type="SAM" id="Phobius"/>
    </source>
</evidence>
<evidence type="ECO:0000313" key="3">
    <source>
        <dbReference type="Proteomes" id="UP000199111"/>
    </source>
</evidence>
<organism evidence="2 3">
    <name type="scientific">Streptosporangium canum</name>
    <dbReference type="NCBI Taxonomy" id="324952"/>
    <lineage>
        <taxon>Bacteria</taxon>
        <taxon>Bacillati</taxon>
        <taxon>Actinomycetota</taxon>
        <taxon>Actinomycetes</taxon>
        <taxon>Streptosporangiales</taxon>
        <taxon>Streptosporangiaceae</taxon>
        <taxon>Streptosporangium</taxon>
    </lineage>
</organism>
<evidence type="ECO:0000313" key="2">
    <source>
        <dbReference type="EMBL" id="SFK97835.1"/>
    </source>
</evidence>
<keyword evidence="1" id="KW-0812">Transmembrane</keyword>
<dbReference type="Proteomes" id="UP000199111">
    <property type="component" value="Unassembled WGS sequence"/>
</dbReference>